<feature type="transmembrane region" description="Helical" evidence="8">
    <location>
        <begin position="332"/>
        <end position="351"/>
    </location>
</feature>
<keyword evidence="4" id="KW-1003">Cell membrane</keyword>
<dbReference type="NCBIfam" id="NF008216">
    <property type="entry name" value="PRK10983.1"/>
    <property type="match status" value="1"/>
</dbReference>
<dbReference type="GO" id="GO:0005886">
    <property type="term" value="C:plasma membrane"/>
    <property type="evidence" value="ECO:0007669"/>
    <property type="project" value="UniProtKB-SubCell"/>
</dbReference>
<dbReference type="AlphaFoldDB" id="A0A158AUX9"/>
<keyword evidence="10" id="KW-1185">Reference proteome</keyword>
<evidence type="ECO:0000256" key="7">
    <source>
        <dbReference type="ARBA" id="ARBA00023136"/>
    </source>
</evidence>
<feature type="transmembrane region" description="Helical" evidence="8">
    <location>
        <begin position="91"/>
        <end position="109"/>
    </location>
</feature>
<evidence type="ECO:0000256" key="5">
    <source>
        <dbReference type="ARBA" id="ARBA00022692"/>
    </source>
</evidence>
<dbReference type="EMBL" id="FCOB02000009">
    <property type="protein sequence ID" value="SAK61470.1"/>
    <property type="molecule type" value="Genomic_DNA"/>
</dbReference>
<evidence type="ECO:0000256" key="6">
    <source>
        <dbReference type="ARBA" id="ARBA00022989"/>
    </source>
</evidence>
<dbReference type="Pfam" id="PF01594">
    <property type="entry name" value="AI-2E_transport"/>
    <property type="match status" value="1"/>
</dbReference>
<keyword evidence="3" id="KW-0813">Transport</keyword>
<proteinExistence type="inferred from homology"/>
<evidence type="ECO:0000256" key="2">
    <source>
        <dbReference type="ARBA" id="ARBA00009773"/>
    </source>
</evidence>
<reference evidence="9" key="1">
    <citation type="submission" date="2016-01" db="EMBL/GenBank/DDBJ databases">
        <authorList>
            <person name="Peeters C."/>
        </authorList>
    </citation>
    <scope>NUCLEOTIDE SEQUENCE [LARGE SCALE GENOMIC DNA]</scope>
    <source>
        <strain evidence="9">LMG 29326</strain>
    </source>
</reference>
<feature type="transmembrane region" description="Helical" evidence="8">
    <location>
        <begin position="118"/>
        <end position="140"/>
    </location>
</feature>
<dbReference type="PANTHER" id="PTHR21716">
    <property type="entry name" value="TRANSMEMBRANE PROTEIN"/>
    <property type="match status" value="1"/>
</dbReference>
<sequence length="435" mass="46278">MHEAPCRRTGFRLSPFACSSSRARRVLRFILAAPALTANERIMPIPSSGQPNPNPPNPRQPVDIARILLVITILTALTVGSLYVLRPFLPGLIWATTIVVATWPLMIAVQRRCGNRRWIATSVMLLGLLIVIVLPLYSAISTLALHGGEIMAAIKSLPTYALPPPPGWVHDVPLAGQRVAKEWQSLSDAGPGGLLAKLEPYVTIAARWMLSHAAVVGVFVMHMAITIIISGILYMNGEAAARFVVRFATRIAAQRGAEAVKLAGLAIRAVALGIVVTAVTQSALGGIGLAVAGVPAAGIITAVMLMLCLAQIGPLLPLLGGVGWLFWHDSHIAAALLLVWSIMIAMLDNFLRPMLIKRGVNLSMLLILSGVLGGMFAFGIVGLFIGPVILAVTSTILNAWINEQPPLPQVEAMSHEVLAKSASTQDLAEASRRQS</sequence>
<keyword evidence="5 8" id="KW-0812">Transmembrane</keyword>
<keyword evidence="6 8" id="KW-1133">Transmembrane helix</keyword>
<name>A0A158AUX9_9BURK</name>
<comment type="subcellular location">
    <subcellularLocation>
        <location evidence="1">Cell membrane</location>
        <topology evidence="1">Multi-pass membrane protein</topology>
    </subcellularLocation>
</comment>
<dbReference type="PANTHER" id="PTHR21716:SF67">
    <property type="entry name" value="TRANSPORT PROTEIN YDIK-RELATED"/>
    <property type="match status" value="1"/>
</dbReference>
<evidence type="ECO:0000256" key="4">
    <source>
        <dbReference type="ARBA" id="ARBA00022475"/>
    </source>
</evidence>
<gene>
    <name evidence="9" type="ORF">AWB83_02380</name>
</gene>
<feature type="transmembrane region" description="Helical" evidence="8">
    <location>
        <begin position="208"/>
        <end position="234"/>
    </location>
</feature>
<comment type="caution">
    <text evidence="9">The sequence shown here is derived from an EMBL/GenBank/DDBJ whole genome shotgun (WGS) entry which is preliminary data.</text>
</comment>
<evidence type="ECO:0000313" key="10">
    <source>
        <dbReference type="Proteomes" id="UP000054978"/>
    </source>
</evidence>
<evidence type="ECO:0000256" key="3">
    <source>
        <dbReference type="ARBA" id="ARBA00022448"/>
    </source>
</evidence>
<dbReference type="STRING" id="1777144.AWB83_02380"/>
<feature type="transmembrane region" description="Helical" evidence="8">
    <location>
        <begin position="67"/>
        <end position="85"/>
    </location>
</feature>
<evidence type="ECO:0000256" key="1">
    <source>
        <dbReference type="ARBA" id="ARBA00004651"/>
    </source>
</evidence>
<dbReference type="InterPro" id="IPR002549">
    <property type="entry name" value="AI-2E-like"/>
</dbReference>
<evidence type="ECO:0000313" key="9">
    <source>
        <dbReference type="EMBL" id="SAK61470.1"/>
    </source>
</evidence>
<dbReference type="Proteomes" id="UP000054978">
    <property type="component" value="Unassembled WGS sequence"/>
</dbReference>
<accession>A0A158AUX9</accession>
<feature type="transmembrane region" description="Helical" evidence="8">
    <location>
        <begin position="363"/>
        <end position="390"/>
    </location>
</feature>
<protein>
    <submittedName>
        <fullName evidence="9">Membrane protein</fullName>
    </submittedName>
</protein>
<evidence type="ECO:0000256" key="8">
    <source>
        <dbReference type="SAM" id="Phobius"/>
    </source>
</evidence>
<organism evidence="9 10">
    <name type="scientific">Caballeronia ptereochthonis</name>
    <dbReference type="NCBI Taxonomy" id="1777144"/>
    <lineage>
        <taxon>Bacteria</taxon>
        <taxon>Pseudomonadati</taxon>
        <taxon>Pseudomonadota</taxon>
        <taxon>Betaproteobacteria</taxon>
        <taxon>Burkholderiales</taxon>
        <taxon>Burkholderiaceae</taxon>
        <taxon>Caballeronia</taxon>
    </lineage>
</organism>
<comment type="similarity">
    <text evidence="2">Belongs to the autoinducer-2 exporter (AI-2E) (TC 2.A.86) family.</text>
</comment>
<keyword evidence="7 8" id="KW-0472">Membrane</keyword>
<feature type="transmembrane region" description="Helical" evidence="8">
    <location>
        <begin position="287"/>
        <end position="312"/>
    </location>
</feature>